<feature type="transmembrane region" description="Helical" evidence="2">
    <location>
        <begin position="7"/>
        <end position="28"/>
    </location>
</feature>
<keyword evidence="2" id="KW-0812">Transmembrane</keyword>
<dbReference type="AlphaFoldDB" id="A0A518DIV4"/>
<keyword evidence="4" id="KW-1185">Reference proteome</keyword>
<proteinExistence type="predicted"/>
<organism evidence="3 4">
    <name type="scientific">Pirellulimonas nuda</name>
    <dbReference type="NCBI Taxonomy" id="2528009"/>
    <lineage>
        <taxon>Bacteria</taxon>
        <taxon>Pseudomonadati</taxon>
        <taxon>Planctomycetota</taxon>
        <taxon>Planctomycetia</taxon>
        <taxon>Pirellulales</taxon>
        <taxon>Lacipirellulaceae</taxon>
        <taxon>Pirellulimonas</taxon>
    </lineage>
</organism>
<reference evidence="3 4" key="1">
    <citation type="submission" date="2019-02" db="EMBL/GenBank/DDBJ databases">
        <title>Deep-cultivation of Planctomycetes and their phenomic and genomic characterization uncovers novel biology.</title>
        <authorList>
            <person name="Wiegand S."/>
            <person name="Jogler M."/>
            <person name="Boedeker C."/>
            <person name="Pinto D."/>
            <person name="Vollmers J."/>
            <person name="Rivas-Marin E."/>
            <person name="Kohn T."/>
            <person name="Peeters S.H."/>
            <person name="Heuer A."/>
            <person name="Rast P."/>
            <person name="Oberbeckmann S."/>
            <person name="Bunk B."/>
            <person name="Jeske O."/>
            <person name="Meyerdierks A."/>
            <person name="Storesund J.E."/>
            <person name="Kallscheuer N."/>
            <person name="Luecker S."/>
            <person name="Lage O.M."/>
            <person name="Pohl T."/>
            <person name="Merkel B.J."/>
            <person name="Hornburger P."/>
            <person name="Mueller R.-W."/>
            <person name="Bruemmer F."/>
            <person name="Labrenz M."/>
            <person name="Spormann A.M."/>
            <person name="Op den Camp H."/>
            <person name="Overmann J."/>
            <person name="Amann R."/>
            <person name="Jetten M.S.M."/>
            <person name="Mascher T."/>
            <person name="Medema M.H."/>
            <person name="Devos D.P."/>
            <person name="Kaster A.-K."/>
            <person name="Ovreas L."/>
            <person name="Rohde M."/>
            <person name="Galperin M.Y."/>
            <person name="Jogler C."/>
        </authorList>
    </citation>
    <scope>NUCLEOTIDE SEQUENCE [LARGE SCALE GENOMIC DNA]</scope>
    <source>
        <strain evidence="3 4">Pla175</strain>
    </source>
</reference>
<keyword evidence="2" id="KW-0472">Membrane</keyword>
<sequence length="280" mass="31702">MNFIGKILVVVIFVLSILFMFVGIQVYATHRNWEEIAKKRESELTQSRSDLENKIASYNRLDAELQGEIEARSQQIRKLESERELLESRNATIQQALDQRNQENREAIAALDATQKNNARLVDEVDGLRGEIRQTQTNRDELFVKTLDATEELHAVRNDLELATERSRDLLTDTARMTTVMKNNGLDPALPVDATKPRVDGFVSATGKRSGEQFVELTIGSDDGLRAGHTVEVFREGGKYLGRVEITKTYPDRAVGKVDKRYQQGPIQENDRVATRLDLS</sequence>
<protein>
    <submittedName>
        <fullName evidence="3">Chromosome partition protein Smc</fullName>
    </submittedName>
</protein>
<dbReference type="RefSeq" id="WP_145291470.1">
    <property type="nucleotide sequence ID" value="NZ_CP036291.1"/>
</dbReference>
<evidence type="ECO:0000256" key="1">
    <source>
        <dbReference type="SAM" id="Coils"/>
    </source>
</evidence>
<keyword evidence="2" id="KW-1133">Transmembrane helix</keyword>
<evidence type="ECO:0000313" key="3">
    <source>
        <dbReference type="EMBL" id="QDU91400.1"/>
    </source>
</evidence>
<dbReference type="KEGG" id="pnd:Pla175_48220"/>
<gene>
    <name evidence="3" type="primary">smc_3</name>
    <name evidence="3" type="ORF">Pla175_48220</name>
</gene>
<name>A0A518DIV4_9BACT</name>
<dbReference type="OrthoDB" id="253764at2"/>
<dbReference type="EMBL" id="CP036291">
    <property type="protein sequence ID" value="QDU91400.1"/>
    <property type="molecule type" value="Genomic_DNA"/>
</dbReference>
<keyword evidence="1" id="KW-0175">Coiled coil</keyword>
<accession>A0A518DIV4</accession>
<feature type="coiled-coil region" evidence="1">
    <location>
        <begin position="48"/>
        <end position="138"/>
    </location>
</feature>
<evidence type="ECO:0000313" key="4">
    <source>
        <dbReference type="Proteomes" id="UP000317429"/>
    </source>
</evidence>
<evidence type="ECO:0000256" key="2">
    <source>
        <dbReference type="SAM" id="Phobius"/>
    </source>
</evidence>
<dbReference type="Proteomes" id="UP000317429">
    <property type="component" value="Chromosome"/>
</dbReference>